<dbReference type="CDD" id="cd07012">
    <property type="entry name" value="PBP2_Bug_TTT"/>
    <property type="match status" value="1"/>
</dbReference>
<evidence type="ECO:0000256" key="2">
    <source>
        <dbReference type="SAM" id="SignalP"/>
    </source>
</evidence>
<evidence type="ECO:0000313" key="4">
    <source>
        <dbReference type="Proteomes" id="UP001341136"/>
    </source>
</evidence>
<dbReference type="InterPro" id="IPR005064">
    <property type="entry name" value="BUG"/>
</dbReference>
<dbReference type="PANTHER" id="PTHR42928">
    <property type="entry name" value="TRICARBOXYLATE-BINDING PROTEIN"/>
    <property type="match status" value="1"/>
</dbReference>
<feature type="chain" id="PRO_5046291387" evidence="2">
    <location>
        <begin position="25"/>
        <end position="323"/>
    </location>
</feature>
<name>A0ABZ2D1K1_9BACI</name>
<dbReference type="RefSeq" id="WP_011248444.1">
    <property type="nucleotide sequence ID" value="NZ_CP144921.1"/>
</dbReference>
<evidence type="ECO:0000256" key="1">
    <source>
        <dbReference type="ARBA" id="ARBA00006987"/>
    </source>
</evidence>
<dbReference type="Gene3D" id="3.40.190.10">
    <property type="entry name" value="Periplasmic binding protein-like II"/>
    <property type="match status" value="1"/>
</dbReference>
<dbReference type="SUPFAM" id="SSF53850">
    <property type="entry name" value="Periplasmic binding protein-like II"/>
    <property type="match status" value="1"/>
</dbReference>
<dbReference type="PIRSF" id="PIRSF017082">
    <property type="entry name" value="YflP"/>
    <property type="match status" value="1"/>
</dbReference>
<dbReference type="InterPro" id="IPR042100">
    <property type="entry name" value="Bug_dom1"/>
</dbReference>
<accession>A0ABZ2D1K1</accession>
<dbReference type="Gene3D" id="3.40.190.150">
    <property type="entry name" value="Bordetella uptake gene, domain 1"/>
    <property type="match status" value="1"/>
</dbReference>
<proteinExistence type="inferred from homology"/>
<protein>
    <submittedName>
        <fullName evidence="3">Tripartite tricarboxylate transporter substrate binding protein</fullName>
    </submittedName>
</protein>
<dbReference type="PANTHER" id="PTHR42928:SF5">
    <property type="entry name" value="BLR1237 PROTEIN"/>
    <property type="match status" value="1"/>
</dbReference>
<dbReference type="Proteomes" id="UP001341136">
    <property type="component" value="Chromosome"/>
</dbReference>
<dbReference type="Pfam" id="PF03401">
    <property type="entry name" value="TctC"/>
    <property type="match status" value="1"/>
</dbReference>
<dbReference type="EMBL" id="CP144921">
    <property type="protein sequence ID" value="WWA31490.1"/>
    <property type="molecule type" value="Genomic_DNA"/>
</dbReference>
<organism evidence="3 4">
    <name type="scientific">Shouchella rhizosphaerae</name>
    <dbReference type="NCBI Taxonomy" id="866786"/>
    <lineage>
        <taxon>Bacteria</taxon>
        <taxon>Bacillati</taxon>
        <taxon>Bacillota</taxon>
        <taxon>Bacilli</taxon>
        <taxon>Bacillales</taxon>
        <taxon>Bacillaceae</taxon>
        <taxon>Shouchella</taxon>
    </lineage>
</organism>
<evidence type="ECO:0000313" key="3">
    <source>
        <dbReference type="EMBL" id="WWA31490.1"/>
    </source>
</evidence>
<gene>
    <name evidence="3" type="ORF">V5G21_06710</name>
</gene>
<reference evidence="3 4" key="1">
    <citation type="submission" date="2024-01" db="EMBL/GenBank/DDBJ databases">
        <title>Culturomics analysis of mouse respiratory tract.</title>
        <authorList>
            <person name="Phillips A.M."/>
            <person name="Collette N.M."/>
            <person name="Mageeney C.M."/>
            <person name="Sinha A."/>
            <person name="Hern K.E."/>
            <person name="Arkin A.P."/>
            <person name="Williams K.P."/>
            <person name="Branda S."/>
        </authorList>
    </citation>
    <scope>NUCLEOTIDE SEQUENCE [LARGE SCALE GENOMIC DNA]</scope>
    <source>
        <strain evidence="3 4">CP20</strain>
    </source>
</reference>
<feature type="signal peptide" evidence="2">
    <location>
        <begin position="1"/>
        <end position="24"/>
    </location>
</feature>
<comment type="similarity">
    <text evidence="1">Belongs to the UPF0065 (bug) family.</text>
</comment>
<keyword evidence="4" id="KW-1185">Reference proteome</keyword>
<keyword evidence="2" id="KW-0732">Signal</keyword>
<sequence>MDRLTNLFISIVAALCLASCSNQSPEEADERYPEDQVSLIVPFATGGASDVVSRAVAMAMEEELGVPVVVVNKTGGVGAIGVYDVMMANADGYRIGYVPVELVMYDGLQIASISPYEFAYISRLMEIPAAITVSADAPYNTLDEFITYAKEHPGELQIGNSGTGSIWHIAAGALAQEAGVEFNYVPFEGAAPAVGSLLGGHIDAVSVSPSEVKTGLDSGDLKVLGVMGNERDPVVPDVPTMKEQGYDVVLGGWGGFVAPKDTPEEIIAALDAAIEKSMETETFQTLAESRGLTPAYLPGQAFEAFAVEQYEFFNELIPSIEME</sequence>